<dbReference type="InterPro" id="IPR043502">
    <property type="entry name" value="DNA/RNA_pol_sf"/>
</dbReference>
<feature type="domain" description="Reverse transcriptase/retrotransposon-derived protein RNase H-like" evidence="4">
    <location>
        <begin position="754"/>
        <end position="851"/>
    </location>
</feature>
<dbReference type="CDD" id="cd01647">
    <property type="entry name" value="RT_LTR"/>
    <property type="match status" value="1"/>
</dbReference>
<dbReference type="Pfam" id="PF03732">
    <property type="entry name" value="Retrotrans_gag"/>
    <property type="match status" value="1"/>
</dbReference>
<comment type="caution">
    <text evidence="5">The sequence shown here is derived from an EMBL/GenBank/DDBJ whole genome shotgun (WGS) entry which is preliminary data.</text>
</comment>
<dbReference type="InterPro" id="IPR041577">
    <property type="entry name" value="RT_RNaseH_2"/>
</dbReference>
<name>A0A6L2L207_TANCI</name>
<dbReference type="InterPro" id="IPR043128">
    <property type="entry name" value="Rev_trsase/Diguanyl_cyclase"/>
</dbReference>
<feature type="region of interest" description="Disordered" evidence="1">
    <location>
        <begin position="58"/>
        <end position="104"/>
    </location>
</feature>
<dbReference type="SUPFAM" id="SSF56672">
    <property type="entry name" value="DNA/RNA polymerases"/>
    <property type="match status" value="1"/>
</dbReference>
<dbReference type="GO" id="GO:0003964">
    <property type="term" value="F:RNA-directed DNA polymerase activity"/>
    <property type="evidence" value="ECO:0007669"/>
    <property type="project" value="UniProtKB-KW"/>
</dbReference>
<dbReference type="Gene3D" id="3.30.70.270">
    <property type="match status" value="1"/>
</dbReference>
<dbReference type="InterPro" id="IPR005162">
    <property type="entry name" value="Retrotrans_gag_dom"/>
</dbReference>
<dbReference type="EMBL" id="BKCJ010003294">
    <property type="protein sequence ID" value="GEU54194.1"/>
    <property type="molecule type" value="Genomic_DNA"/>
</dbReference>
<gene>
    <name evidence="5" type="ORF">Tci_026172</name>
</gene>
<dbReference type="AlphaFoldDB" id="A0A6L2L207"/>
<feature type="region of interest" description="Disordered" evidence="1">
    <location>
        <begin position="124"/>
        <end position="154"/>
    </location>
</feature>
<dbReference type="InterPro" id="IPR053134">
    <property type="entry name" value="RNA-dir_DNA_polymerase"/>
</dbReference>
<dbReference type="InterPro" id="IPR000477">
    <property type="entry name" value="RT_dom"/>
</dbReference>
<evidence type="ECO:0000259" key="3">
    <source>
        <dbReference type="Pfam" id="PF03732"/>
    </source>
</evidence>
<dbReference type="PANTHER" id="PTHR24559">
    <property type="entry name" value="TRANSPOSON TY3-I GAG-POL POLYPROTEIN"/>
    <property type="match status" value="1"/>
</dbReference>
<protein>
    <submittedName>
        <fullName evidence="5">Reverse transcriptase domain-containing protein</fullName>
    </submittedName>
</protein>
<reference evidence="5" key="1">
    <citation type="journal article" date="2019" name="Sci. Rep.">
        <title>Draft genome of Tanacetum cinerariifolium, the natural source of mosquito coil.</title>
        <authorList>
            <person name="Yamashiro T."/>
            <person name="Shiraishi A."/>
            <person name="Satake H."/>
            <person name="Nakayama K."/>
        </authorList>
    </citation>
    <scope>NUCLEOTIDE SEQUENCE</scope>
</reference>
<dbReference type="Pfam" id="PF17919">
    <property type="entry name" value="RT_RNaseH_2"/>
    <property type="match status" value="1"/>
</dbReference>
<accession>A0A6L2L207</accession>
<feature type="domain" description="Reverse transcriptase" evidence="2">
    <location>
        <begin position="593"/>
        <end position="726"/>
    </location>
</feature>
<evidence type="ECO:0000259" key="2">
    <source>
        <dbReference type="Pfam" id="PF00078"/>
    </source>
</evidence>
<evidence type="ECO:0000256" key="1">
    <source>
        <dbReference type="SAM" id="MobiDB-lite"/>
    </source>
</evidence>
<evidence type="ECO:0000313" key="5">
    <source>
        <dbReference type="EMBL" id="GEU54194.1"/>
    </source>
</evidence>
<feature type="domain" description="Retrotransposon gag" evidence="3">
    <location>
        <begin position="184"/>
        <end position="265"/>
    </location>
</feature>
<proteinExistence type="predicted"/>
<evidence type="ECO:0000259" key="4">
    <source>
        <dbReference type="Pfam" id="PF17919"/>
    </source>
</evidence>
<organism evidence="5">
    <name type="scientific">Tanacetum cinerariifolium</name>
    <name type="common">Dalmatian daisy</name>
    <name type="synonym">Chrysanthemum cinerariifolium</name>
    <dbReference type="NCBI Taxonomy" id="118510"/>
    <lineage>
        <taxon>Eukaryota</taxon>
        <taxon>Viridiplantae</taxon>
        <taxon>Streptophyta</taxon>
        <taxon>Embryophyta</taxon>
        <taxon>Tracheophyta</taxon>
        <taxon>Spermatophyta</taxon>
        <taxon>Magnoliopsida</taxon>
        <taxon>eudicotyledons</taxon>
        <taxon>Gunneridae</taxon>
        <taxon>Pentapetalae</taxon>
        <taxon>asterids</taxon>
        <taxon>campanulids</taxon>
        <taxon>Asterales</taxon>
        <taxon>Asteraceae</taxon>
        <taxon>Asteroideae</taxon>
        <taxon>Anthemideae</taxon>
        <taxon>Anthemidinae</taxon>
        <taxon>Tanacetum</taxon>
    </lineage>
</organism>
<keyword evidence="5" id="KW-0548">Nucleotidyltransferase</keyword>
<dbReference type="Pfam" id="PF00078">
    <property type="entry name" value="RVT_1"/>
    <property type="match status" value="1"/>
</dbReference>
<dbReference type="Gene3D" id="3.10.10.10">
    <property type="entry name" value="HIV Type 1 Reverse Transcriptase, subunit A, domain 1"/>
    <property type="match status" value="1"/>
</dbReference>
<dbReference type="PANTHER" id="PTHR24559:SF444">
    <property type="entry name" value="REVERSE TRANSCRIPTASE DOMAIN-CONTAINING PROTEIN"/>
    <property type="match status" value="1"/>
</dbReference>
<feature type="compositionally biased region" description="Basic and acidic residues" evidence="1">
    <location>
        <begin position="75"/>
        <end position="101"/>
    </location>
</feature>
<keyword evidence="5" id="KW-0808">Transferase</keyword>
<keyword evidence="5" id="KW-0695">RNA-directed DNA polymerase</keyword>
<feature type="compositionally biased region" description="Low complexity" evidence="1">
    <location>
        <begin position="62"/>
        <end position="71"/>
    </location>
</feature>
<sequence length="1100" mass="125517">MSVMAKITPLVTTVTKPATNPKDADATPRINIQEFCEEYYNDIFPIIMDKVCRDRRKDVHTSKTYSPSTTKSRPRRIDSRDRSQGRSRPHRLDTSNEDCPKDRKRFRSVGESYDDFFSHSYRDGNRSRHMKRRRDNESPLSSVSKSDSSDGRGLCQKFPGGSTCGTVGDAYMVSYVQLNPNKGARVWFDELRPESIDSYKDLKAAFLAYFMQQKKYVKDPVEIHNIKQKDGETIEDFMERLKVETGRMKGSPECMQIFGFMRGVNNLELTKRLNEHVSKKMKEMMITTTAFIRREAAAASKKKGHTSWKAHDQFKRKTSNKRSDFWVTQGKERDLTGSLPLQGRQNRFLWPGQNGKKKVTQTFERVKEITFPPLTGSSGTEGPLVIEAKMGGHMIHRMFVDDDSSMEILYEHCFNRVRPDIKSQMVLTTTSLTSFSGETIWPLGQLKLLVIIGDTDYSTRSWMNFMIVRSLSPYSGIIGRPGIREIQVVPSTAHGMLKFLVEGRIVTIRSIILMPTECTLVITSLSLSKEERTRPDNFKVALHPDFPDQEVKIEGTLSEKGHIELCSILKKNLDIFAWQPSDMKGVPGSACPHDCYPLPEIDWKVESLCGYPFKCFLDAFKGYHLIQVAKSDEEKTTFHTGQGMYCYTKMPFGLKNTGATYQWLMDKAFDSQIEVYVDELVVKSYREAEMLRDIDEMFRTLRKINMKLNPKKCTFGVAEGVFLGYVVTPDGIKLCPDKTASVLQLPSSQTIKETAEAEQAFKQLKQHLSKLPLLVAHKPKEELIIYLSATYGDISAVLMTERGATHTSIYFIIPVLQGLKLNYTPMEKLVLSPVFAAKRLRRYFQAHPITVVTDQPIKQIMSRPDMILADFLIEMPDENLQAAPVAETQQEPWTLFTDDSSRVDGLSTGLILTNLEGIENVCFQRGKHGQVPRQSQKLGQRIHQLFDKPSTTKQKQKSRCPDQNRVNQLRALVQTCTGRSTQRKIHKREGGVNRSKGGWTNLDDTNREYLKEGTLPSDRKKARKLRIKARQYELIEGILLQAVVPYTMVKMCWTAPGRIGMPTYRTAAVDVVNNDEELWLNLNLLEERRERAAICEAKAK</sequence>
<feature type="region of interest" description="Disordered" evidence="1">
    <location>
        <begin position="980"/>
        <end position="999"/>
    </location>
</feature>